<dbReference type="AlphaFoldDB" id="A0A7J6GXA2"/>
<protein>
    <submittedName>
        <fullName evidence="2">Uncharacterized protein</fullName>
    </submittedName>
</protein>
<comment type="caution">
    <text evidence="2">The sequence shown here is derived from an EMBL/GenBank/DDBJ whole genome shotgun (WGS) entry which is preliminary data.</text>
</comment>
<dbReference type="EMBL" id="JAATIQ010000029">
    <property type="protein sequence ID" value="KAF4397846.1"/>
    <property type="molecule type" value="Genomic_DNA"/>
</dbReference>
<proteinExistence type="predicted"/>
<reference evidence="4 5" key="1">
    <citation type="journal article" date="2020" name="bioRxiv">
        <title>Sequence and annotation of 42 cannabis genomes reveals extensive copy number variation in cannabinoid synthesis and pathogen resistance genes.</title>
        <authorList>
            <person name="Mckernan K.J."/>
            <person name="Helbert Y."/>
            <person name="Kane L.T."/>
            <person name="Ebling H."/>
            <person name="Zhang L."/>
            <person name="Liu B."/>
            <person name="Eaton Z."/>
            <person name="Mclaughlin S."/>
            <person name="Kingan S."/>
            <person name="Baybayan P."/>
            <person name="Concepcion G."/>
            <person name="Jordan M."/>
            <person name="Riva A."/>
            <person name="Barbazuk W."/>
            <person name="Harkins T."/>
        </authorList>
    </citation>
    <scope>NUCLEOTIDE SEQUENCE [LARGE SCALE GENOMIC DNA]</scope>
    <source>
        <strain evidence="4 5">cv. Jamaican Lion 4</strain>
        <strain evidence="3">Father</strain>
        <strain evidence="2">Mother</strain>
        <tissue evidence="2">Leaf</tissue>
    </source>
</reference>
<keyword evidence="5" id="KW-1185">Reference proteome</keyword>
<keyword evidence="1" id="KW-0812">Transmembrane</keyword>
<organism evidence="2 4">
    <name type="scientific">Cannabis sativa</name>
    <name type="common">Hemp</name>
    <name type="synonym">Marijuana</name>
    <dbReference type="NCBI Taxonomy" id="3483"/>
    <lineage>
        <taxon>Eukaryota</taxon>
        <taxon>Viridiplantae</taxon>
        <taxon>Streptophyta</taxon>
        <taxon>Embryophyta</taxon>
        <taxon>Tracheophyta</taxon>
        <taxon>Spermatophyta</taxon>
        <taxon>Magnoliopsida</taxon>
        <taxon>eudicotyledons</taxon>
        <taxon>Gunneridae</taxon>
        <taxon>Pentapetalae</taxon>
        <taxon>rosids</taxon>
        <taxon>fabids</taxon>
        <taxon>Rosales</taxon>
        <taxon>Cannabaceae</taxon>
        <taxon>Cannabis</taxon>
    </lineage>
</organism>
<dbReference type="EMBL" id="JAATIP010000041">
    <property type="protein sequence ID" value="KAF4386749.1"/>
    <property type="molecule type" value="Genomic_DNA"/>
</dbReference>
<keyword evidence="1" id="KW-0472">Membrane</keyword>
<feature type="transmembrane region" description="Helical" evidence="1">
    <location>
        <begin position="87"/>
        <end position="108"/>
    </location>
</feature>
<dbReference type="Proteomes" id="UP000583929">
    <property type="component" value="Unassembled WGS sequence"/>
</dbReference>
<evidence type="ECO:0000313" key="4">
    <source>
        <dbReference type="Proteomes" id="UP000525078"/>
    </source>
</evidence>
<name>A0A7J6GXA2_CANSA</name>
<keyword evidence="1" id="KW-1133">Transmembrane helix</keyword>
<sequence length="127" mass="14032">MCESVLNHSHPLRSLELLRLPESPSPSSPCSRVCCSSRFLLVVFASICVYGLLHGSAHLSFSLPNPNSKAINPSLHNLLTSSLSHFIYVYDFTTAMITPILEPSLLILPNIPKPLSFSTFKTHHFLS</sequence>
<dbReference type="Proteomes" id="UP000525078">
    <property type="component" value="Unassembled WGS sequence"/>
</dbReference>
<evidence type="ECO:0000313" key="5">
    <source>
        <dbReference type="Proteomes" id="UP000583929"/>
    </source>
</evidence>
<accession>A0A7J6GXA2</accession>
<gene>
    <name evidence="2" type="ORF">F8388_006704</name>
    <name evidence="3" type="ORF">G4B88_019567</name>
</gene>
<evidence type="ECO:0000313" key="2">
    <source>
        <dbReference type="EMBL" id="KAF4386749.1"/>
    </source>
</evidence>
<evidence type="ECO:0000313" key="3">
    <source>
        <dbReference type="EMBL" id="KAF4397846.1"/>
    </source>
</evidence>
<evidence type="ECO:0000256" key="1">
    <source>
        <dbReference type="SAM" id="Phobius"/>
    </source>
</evidence>
<feature type="transmembrane region" description="Helical" evidence="1">
    <location>
        <begin position="39"/>
        <end position="57"/>
    </location>
</feature>